<evidence type="ECO:0000313" key="1">
    <source>
        <dbReference type="EMBL" id="SVA33208.1"/>
    </source>
</evidence>
<dbReference type="AlphaFoldDB" id="A0A381V035"/>
<organism evidence="1">
    <name type="scientific">marine metagenome</name>
    <dbReference type="NCBI Taxonomy" id="408172"/>
    <lineage>
        <taxon>unclassified sequences</taxon>
        <taxon>metagenomes</taxon>
        <taxon>ecological metagenomes</taxon>
    </lineage>
</organism>
<protein>
    <submittedName>
        <fullName evidence="1">Uncharacterized protein</fullName>
    </submittedName>
</protein>
<proteinExistence type="predicted"/>
<reference evidence="1" key="1">
    <citation type="submission" date="2018-05" db="EMBL/GenBank/DDBJ databases">
        <authorList>
            <person name="Lanie J.A."/>
            <person name="Ng W.-L."/>
            <person name="Kazmierczak K.M."/>
            <person name="Andrzejewski T.M."/>
            <person name="Davidsen T.M."/>
            <person name="Wayne K.J."/>
            <person name="Tettelin H."/>
            <person name="Glass J.I."/>
            <person name="Rusch D."/>
            <person name="Podicherti R."/>
            <person name="Tsui H.-C.T."/>
            <person name="Winkler M.E."/>
        </authorList>
    </citation>
    <scope>NUCLEOTIDE SEQUENCE</scope>
</reference>
<name>A0A381V035_9ZZZZ</name>
<accession>A0A381V035</accession>
<sequence>MESLEIKTLVDITQTGQTKFKSHDRLLINQQANWNTFLQVLSMRINPIFDEPPLVSTRKIEAEEFGNEHKLDKEYKVWEFKFQTERDGALTPSMLKEDFDLIPVINELEESIINNSDAFRTNGSAQNIVFKLADKEEQAQ</sequence>
<dbReference type="EMBL" id="UINC01007418">
    <property type="protein sequence ID" value="SVA33208.1"/>
    <property type="molecule type" value="Genomic_DNA"/>
</dbReference>
<gene>
    <name evidence="1" type="ORF">METZ01_LOCUS86062</name>
</gene>